<comment type="subcellular location">
    <subcellularLocation>
        <location evidence="1">Cell membrane</location>
        <topology evidence="1">Multi-pass membrane protein</topology>
    </subcellularLocation>
</comment>
<dbReference type="EMBL" id="LAZR01000026">
    <property type="protein sequence ID" value="KKO03462.1"/>
    <property type="molecule type" value="Genomic_DNA"/>
</dbReference>
<evidence type="ECO:0000313" key="7">
    <source>
        <dbReference type="EMBL" id="KKO03462.1"/>
    </source>
</evidence>
<evidence type="ECO:0000256" key="1">
    <source>
        <dbReference type="ARBA" id="ARBA00004651"/>
    </source>
</evidence>
<dbReference type="GO" id="GO:0005886">
    <property type="term" value="C:plasma membrane"/>
    <property type="evidence" value="ECO:0007669"/>
    <property type="project" value="UniProtKB-SubCell"/>
</dbReference>
<evidence type="ECO:0000256" key="5">
    <source>
        <dbReference type="ARBA" id="ARBA00023136"/>
    </source>
</evidence>
<feature type="transmembrane region" description="Helical" evidence="6">
    <location>
        <begin position="145"/>
        <end position="165"/>
    </location>
</feature>
<dbReference type="InterPro" id="IPR003841">
    <property type="entry name" value="Na/Pi_transpt"/>
</dbReference>
<dbReference type="PANTHER" id="PTHR10010:SF46">
    <property type="entry name" value="SODIUM-DEPENDENT PHOSPHATE TRANSPORT PROTEIN 2B"/>
    <property type="match status" value="1"/>
</dbReference>
<name>A0A0F9XVP9_9ZZZZ</name>
<sequence>MDESGGDALSEIVDENLQGGRRQLPGWVVGLMAVAVLYLFISSVSMIGVGLKIVAEDKAGKQFLDWLFSFVSTPIAGLCIGLLATSLVQSSSFTTAMTVGLVAAGDVSLATAIPIIMGANIGTSVTNILVSLAQVRRRLEFRRSFGAAVVHDFFNVLSVLLLMPLEYAFGIISVPTHWIAGALEGSKLFPENATEQMGVLKRIFSQIGKGVHELLTNVLHLAPTVAGTITAALALALLFVSLWLLVKLLRGLLQSRLSGVFDRTLFRNPATAFMVGIVMTAAVQSSSVTTSLVVPLVGAGILQLAQIYPYTLGANIGTTVTAMLAALGSGSAAAMACAFAHLFFNLYGTAVFWPLQFIPISLAKGFAGMAAKRRYVAVLFVLGLFFALPVTILMVIHLLKGH</sequence>
<feature type="transmembrane region" description="Helical" evidence="6">
    <location>
        <begin position="107"/>
        <end position="133"/>
    </location>
</feature>
<dbReference type="GO" id="GO:0005436">
    <property type="term" value="F:sodium:phosphate symporter activity"/>
    <property type="evidence" value="ECO:0007669"/>
    <property type="project" value="InterPro"/>
</dbReference>
<evidence type="ECO:0008006" key="8">
    <source>
        <dbReference type="Google" id="ProtNLM"/>
    </source>
</evidence>
<protein>
    <recommendedName>
        <fullName evidence="8">PhoU domain-containing protein</fullName>
    </recommendedName>
</protein>
<evidence type="ECO:0000256" key="3">
    <source>
        <dbReference type="ARBA" id="ARBA00022692"/>
    </source>
</evidence>
<keyword evidence="5 6" id="KW-0472">Membrane</keyword>
<dbReference type="NCBIfam" id="NF037997">
    <property type="entry name" value="Na_Pi_symport"/>
    <property type="match status" value="2"/>
</dbReference>
<organism evidence="7">
    <name type="scientific">marine sediment metagenome</name>
    <dbReference type="NCBI Taxonomy" id="412755"/>
    <lineage>
        <taxon>unclassified sequences</taxon>
        <taxon>metagenomes</taxon>
        <taxon>ecological metagenomes</taxon>
    </lineage>
</organism>
<keyword evidence="4 6" id="KW-1133">Transmembrane helix</keyword>
<evidence type="ECO:0000256" key="4">
    <source>
        <dbReference type="ARBA" id="ARBA00022989"/>
    </source>
</evidence>
<keyword evidence="2" id="KW-1003">Cell membrane</keyword>
<proteinExistence type="predicted"/>
<feature type="transmembrane region" description="Helical" evidence="6">
    <location>
        <begin position="63"/>
        <end position="87"/>
    </location>
</feature>
<feature type="transmembrane region" description="Helical" evidence="6">
    <location>
        <begin position="375"/>
        <end position="399"/>
    </location>
</feature>
<feature type="transmembrane region" description="Helical" evidence="6">
    <location>
        <begin position="265"/>
        <end position="283"/>
    </location>
</feature>
<feature type="transmembrane region" description="Helical" evidence="6">
    <location>
        <begin position="27"/>
        <end position="51"/>
    </location>
</feature>
<evidence type="ECO:0000256" key="6">
    <source>
        <dbReference type="SAM" id="Phobius"/>
    </source>
</evidence>
<reference evidence="7" key="1">
    <citation type="journal article" date="2015" name="Nature">
        <title>Complex archaea that bridge the gap between prokaryotes and eukaryotes.</title>
        <authorList>
            <person name="Spang A."/>
            <person name="Saw J.H."/>
            <person name="Jorgensen S.L."/>
            <person name="Zaremba-Niedzwiedzka K."/>
            <person name="Martijn J."/>
            <person name="Lind A.E."/>
            <person name="van Eijk R."/>
            <person name="Schleper C."/>
            <person name="Guy L."/>
            <person name="Ettema T.J."/>
        </authorList>
    </citation>
    <scope>NUCLEOTIDE SEQUENCE</scope>
</reference>
<dbReference type="GO" id="GO:0044341">
    <property type="term" value="P:sodium-dependent phosphate transport"/>
    <property type="evidence" value="ECO:0007669"/>
    <property type="project" value="InterPro"/>
</dbReference>
<feature type="transmembrane region" description="Helical" evidence="6">
    <location>
        <begin position="225"/>
        <end position="245"/>
    </location>
</feature>
<gene>
    <name evidence="7" type="ORF">LCGC14_0093860</name>
</gene>
<keyword evidence="3 6" id="KW-0812">Transmembrane</keyword>
<dbReference type="Pfam" id="PF02690">
    <property type="entry name" value="Na_Pi_cotrans"/>
    <property type="match status" value="2"/>
</dbReference>
<dbReference type="AlphaFoldDB" id="A0A0F9XVP9"/>
<accession>A0A0F9XVP9</accession>
<evidence type="ECO:0000256" key="2">
    <source>
        <dbReference type="ARBA" id="ARBA00022475"/>
    </source>
</evidence>
<feature type="transmembrane region" description="Helical" evidence="6">
    <location>
        <begin position="320"/>
        <end position="344"/>
    </location>
</feature>
<comment type="caution">
    <text evidence="7">The sequence shown here is derived from an EMBL/GenBank/DDBJ whole genome shotgun (WGS) entry which is preliminary data.</text>
</comment>
<dbReference type="PANTHER" id="PTHR10010">
    <property type="entry name" value="SOLUTE CARRIER FAMILY 34 SODIUM PHOSPHATE , MEMBER 2-RELATED"/>
    <property type="match status" value="1"/>
</dbReference>